<sequence>MYYITLSSYCSHRSFHRRMYFPCPHCKKAPRSLPGHLRTACMRDRSEAEIQATVIQAKKELIQDILATADPLARLLEEMQKKGLVVTNKPPALPTPTLPVPSLPSSAPQSPGEGANEPHVVPNMTVQEREGRTHVPNRASVAVKEEVLLTDDKEHTTASYVCFYGFGLYFNKVQLAALQGNDAAAEDKFVVSSSGRPIYNPGDDSKRLHAKYNLRSVTSSDPRADAFLAQSVTDQLPGKTLYAI</sequence>
<dbReference type="AlphaFoldDB" id="A0AAW2AUJ8"/>
<comment type="caution">
    <text evidence="2">The sequence shown here is derived from an EMBL/GenBank/DDBJ whole genome shotgun (WGS) entry which is preliminary data.</text>
</comment>
<evidence type="ECO:0000256" key="1">
    <source>
        <dbReference type="SAM" id="MobiDB-lite"/>
    </source>
</evidence>
<dbReference type="PANTHER" id="PTHR47306">
    <property type="entry name" value="SI:CH211-178J18.4-RELATED"/>
    <property type="match status" value="1"/>
</dbReference>
<feature type="region of interest" description="Disordered" evidence="1">
    <location>
        <begin position="87"/>
        <end position="118"/>
    </location>
</feature>
<proteinExistence type="predicted"/>
<accession>A0AAW2AUJ8</accession>
<feature type="compositionally biased region" description="Pro residues" evidence="1">
    <location>
        <begin position="91"/>
        <end position="102"/>
    </location>
</feature>
<dbReference type="PANTHER" id="PTHR47306:SF2">
    <property type="entry name" value="CORE-BINDING (CB) DOMAIN-CONTAINING PROTEIN"/>
    <property type="match status" value="1"/>
</dbReference>
<reference evidence="2 3" key="1">
    <citation type="submission" date="2024-05" db="EMBL/GenBank/DDBJ databases">
        <title>A high-quality chromosomal-level genome assembly of Topmouth culter (Culter alburnus).</title>
        <authorList>
            <person name="Zhao H."/>
        </authorList>
    </citation>
    <scope>NUCLEOTIDE SEQUENCE [LARGE SCALE GENOMIC DNA]</scope>
    <source>
        <strain evidence="2">CATC2023</strain>
        <tissue evidence="2">Muscle</tissue>
    </source>
</reference>
<dbReference type="EMBL" id="JAWDJR010000003">
    <property type="protein sequence ID" value="KAK9977172.1"/>
    <property type="molecule type" value="Genomic_DNA"/>
</dbReference>
<organism evidence="2 3">
    <name type="scientific">Culter alburnus</name>
    <name type="common">Topmouth culter</name>
    <dbReference type="NCBI Taxonomy" id="194366"/>
    <lineage>
        <taxon>Eukaryota</taxon>
        <taxon>Metazoa</taxon>
        <taxon>Chordata</taxon>
        <taxon>Craniata</taxon>
        <taxon>Vertebrata</taxon>
        <taxon>Euteleostomi</taxon>
        <taxon>Actinopterygii</taxon>
        <taxon>Neopterygii</taxon>
        <taxon>Teleostei</taxon>
        <taxon>Ostariophysi</taxon>
        <taxon>Cypriniformes</taxon>
        <taxon>Xenocyprididae</taxon>
        <taxon>Xenocypridinae</taxon>
        <taxon>Culter</taxon>
    </lineage>
</organism>
<protein>
    <submittedName>
        <fullName evidence="2">Uncharacterized protein</fullName>
    </submittedName>
</protein>
<keyword evidence="3" id="KW-1185">Reference proteome</keyword>
<dbReference type="Proteomes" id="UP001479290">
    <property type="component" value="Unassembled WGS sequence"/>
</dbReference>
<evidence type="ECO:0000313" key="3">
    <source>
        <dbReference type="Proteomes" id="UP001479290"/>
    </source>
</evidence>
<gene>
    <name evidence="2" type="ORF">ABG768_018993</name>
</gene>
<name>A0AAW2AUJ8_CULAL</name>
<evidence type="ECO:0000313" key="2">
    <source>
        <dbReference type="EMBL" id="KAK9977172.1"/>
    </source>
</evidence>